<protein>
    <recommendedName>
        <fullName evidence="3">Chaperone protein DnaK</fullName>
    </recommendedName>
</protein>
<evidence type="ECO:0000313" key="2">
    <source>
        <dbReference type="EMBL" id="MPM98918.1"/>
    </source>
</evidence>
<name>A0A645ECU5_9ZZZZ</name>
<feature type="region of interest" description="Disordered" evidence="1">
    <location>
        <begin position="23"/>
        <end position="53"/>
    </location>
</feature>
<sequence length="53" mass="5694">MDTLRAKIDALEKAAQEMGAAMYQQQDGAASEGSAAENKDDDDVVDAEFKEKS</sequence>
<proteinExistence type="predicted"/>
<organism evidence="2">
    <name type="scientific">bioreactor metagenome</name>
    <dbReference type="NCBI Taxonomy" id="1076179"/>
    <lineage>
        <taxon>unclassified sequences</taxon>
        <taxon>metagenomes</taxon>
        <taxon>ecological metagenomes</taxon>
    </lineage>
</organism>
<accession>A0A645ECU5</accession>
<dbReference type="EMBL" id="VSSQ01045040">
    <property type="protein sequence ID" value="MPM98918.1"/>
    <property type="molecule type" value="Genomic_DNA"/>
</dbReference>
<dbReference type="AlphaFoldDB" id="A0A645ECU5"/>
<evidence type="ECO:0000256" key="1">
    <source>
        <dbReference type="SAM" id="MobiDB-lite"/>
    </source>
</evidence>
<evidence type="ECO:0008006" key="3">
    <source>
        <dbReference type="Google" id="ProtNLM"/>
    </source>
</evidence>
<reference evidence="2" key="1">
    <citation type="submission" date="2019-08" db="EMBL/GenBank/DDBJ databases">
        <authorList>
            <person name="Kucharzyk K."/>
            <person name="Murdoch R.W."/>
            <person name="Higgins S."/>
            <person name="Loffler F."/>
        </authorList>
    </citation>
    <scope>NUCLEOTIDE SEQUENCE</scope>
</reference>
<gene>
    <name evidence="2" type="ORF">SDC9_146108</name>
</gene>
<comment type="caution">
    <text evidence="2">The sequence shown here is derived from an EMBL/GenBank/DDBJ whole genome shotgun (WGS) entry which is preliminary data.</text>
</comment>